<proteinExistence type="predicted"/>
<comment type="subcellular location">
    <subcellularLocation>
        <location evidence="1">Membrane</location>
    </subcellularLocation>
</comment>
<dbReference type="PANTHER" id="PTHR46376:SF2">
    <property type="entry name" value="DISTRACTED, ISOFORM B"/>
    <property type="match status" value="1"/>
</dbReference>
<dbReference type="InterPro" id="IPR000742">
    <property type="entry name" value="EGF"/>
</dbReference>
<dbReference type="InterPro" id="IPR002165">
    <property type="entry name" value="Plexin_repeat"/>
</dbReference>
<dbReference type="PROSITE" id="PS01180">
    <property type="entry name" value="CUB"/>
    <property type="match status" value="1"/>
</dbReference>
<name>A0A9J2NYY4_ASCLU</name>
<keyword evidence="4" id="KW-0677">Repeat</keyword>
<protein>
    <submittedName>
        <fullName evidence="12">CUB domain-containing protein</fullName>
    </submittedName>
</protein>
<dbReference type="GO" id="GO:0005794">
    <property type="term" value="C:Golgi apparatus"/>
    <property type="evidence" value="ECO:0007669"/>
    <property type="project" value="TreeGrafter"/>
</dbReference>
<dbReference type="InterPro" id="IPR056732">
    <property type="entry name" value="GBD_ATRN"/>
</dbReference>
<dbReference type="Pfam" id="PF23106">
    <property type="entry name" value="EGF_Teneurin"/>
    <property type="match status" value="1"/>
</dbReference>
<feature type="domain" description="CUB" evidence="10">
    <location>
        <begin position="261"/>
        <end position="379"/>
    </location>
</feature>
<comment type="caution">
    <text evidence="8">Lacks conserved residue(s) required for the propagation of feature annotation.</text>
</comment>
<dbReference type="SMART" id="SM00181">
    <property type="entry name" value="EGF"/>
    <property type="match status" value="4"/>
</dbReference>
<dbReference type="InterPro" id="IPR056737">
    <property type="entry name" value="Beta-prop_ATRN-MKLN-like"/>
</dbReference>
<keyword evidence="6" id="KW-1015">Disulfide bond</keyword>
<sequence>MKKKATANIKDEIEQWPHQWVHNPCGAWSLRSQASRQPAEHASRAKESPRGGAVAVALSFDDGDQRDADARHFDGVCPFWESFSASSKVVFDPLMNSIQPANLLLAARERFSSTCARCHRRGIAITAPRWHCNRQFPTCKYALIGWASFFTLSYSATFHTYASPAFILKGSIGPASLSKNCDNKPCFQGKCEGDKCRCFAGWGGQQCDRCYGRSFFYSIIRNDVSPLTFCEVSSISSRCCSGSLQRALLPPDRLERKSGSCGISPKECHTNEIAELTNETEVLTDGPRNYSSSSRCMWIINGQEGSGPLLLKLDSFVTECSWDHVYVYDGNGVYGEQLAAFSGTMSGVELSVKSGKALVYFFSDLAFNMYGFNITFAYDKCPGSCSSNGECRHGVCHCFDGYRGTACDRLVCRHNDTGQPGAEACSYSGVCQPDLKCQCNKRYHGDRCQVPTTEAVFDSVLTEGEMGARASHASVVVNESSIWVIGGAHFSGSNFSLVTVYDIPTAKWRTVETLNPPESRYDHSVVRYKNKLFMFGGVMYERNITNELWSLDMGTLEWTLEDPGSTAPDAIPSAVAGHAAHVIGDEIFVFYGYNPFQGYIYRIQKYKITTRRWSEVSDSGPEIQGRFGHSLVAYVHEKKDVVLIYGGYMPPNDASSYSTITDTLVEYTCDSQKCFHKTLSSGLMPVFRHSASLINGIMIVIGGNGHNESTSTRTQDCYSGAVQAYDVECDAWLSLHVRDDSFLQRYGHSSVATSSNIFVTGGFSGTMLGDVIKFTPAECEDLKRPEDCRNMRQGIRCVKNNGRCIAVQPGVSIAQSFLSFIKNEDPKAEQNCPDNYRKTTTWCSDEKDCGSCTAVEGCGWCHWSRECVISENLCKDFTTPIDKADKCAKEGDPRPCVYAHDCFSCKLLPHCSWFLMKDSKWKCISTQEMMAEEERMDRGSSSRALSVLSSTRNVTCPGPCSMHDGCDSCIKDQCMWCPTNRRCVPMDAYMISFPYGQCQSWITAANTVSNQHACQLDPSDCSKQKTCAECQRVGPKCGWCDDGSGTGLGKCLPGSLEAPLNASLCPPDGRSTWYFTNCSDLNRPDCERNLGFDFILIFSRESANDAPNLSFTQRPELELAFFLSPAPALASAMATATVQPGGACRSGYRISRARNAHIIRLVIIVSIVPKGFMAIREMADIAKRPGRTEERMHEAKKHKFVVPNLSEAENDAFLKLAIIRYESLNLDKIVEPDRFMAIEKPIVFDVCEAPFHNEKPFAFVWDGRFLFFSDELTVDFIFTFKLDQDDPKDKYVNQINFFSIPHKRDTDVQFTVVCESPKAYKAYVSMSINSSLFEGHPGMSKPLMAKTICDENGIRRTYSANSEPGFIFGTDANTTFLVKVHNFSTPIKIQISFSQSPPINWVLFFVIFAACFVVLLVVAGLLWMIKLRIEVFRRNQRRYDEIEQMASRPFASVRLELVSPRANLMATPISVEPCSNYRAGVFTLAVRLPTGGRQFTPHGTSGLAVASALCLLTQAQLGVLQAPESSDQQQNRKTTLMRYIPFIR</sequence>
<dbReference type="Pfam" id="PF24981">
    <property type="entry name" value="Beta-prop_ATRN-LZTR1"/>
    <property type="match status" value="1"/>
</dbReference>
<evidence type="ECO:0000256" key="4">
    <source>
        <dbReference type="ARBA" id="ARBA00022737"/>
    </source>
</evidence>
<dbReference type="CDD" id="cd00041">
    <property type="entry name" value="CUB"/>
    <property type="match status" value="1"/>
</dbReference>
<evidence type="ECO:0000256" key="7">
    <source>
        <dbReference type="ARBA" id="ARBA00023180"/>
    </source>
</evidence>
<dbReference type="SMART" id="SM00423">
    <property type="entry name" value="PSI"/>
    <property type="match status" value="3"/>
</dbReference>
<evidence type="ECO:0000256" key="8">
    <source>
        <dbReference type="PROSITE-ProRule" id="PRU00059"/>
    </source>
</evidence>
<dbReference type="Gene3D" id="2.120.10.80">
    <property type="entry name" value="Kelch-type beta propeller"/>
    <property type="match status" value="2"/>
</dbReference>
<evidence type="ECO:0000259" key="10">
    <source>
        <dbReference type="PROSITE" id="PS01180"/>
    </source>
</evidence>
<reference evidence="12" key="1">
    <citation type="submission" date="2023-03" db="UniProtKB">
        <authorList>
            <consortium name="WormBaseParasite"/>
        </authorList>
    </citation>
    <scope>IDENTIFICATION</scope>
</reference>
<dbReference type="InterPro" id="IPR015915">
    <property type="entry name" value="Kelch-typ_b-propeller"/>
</dbReference>
<keyword evidence="7" id="KW-0325">Glycoprotein</keyword>
<dbReference type="InterPro" id="IPR011043">
    <property type="entry name" value="Gal_Oxase/kelch_b-propeller"/>
</dbReference>
<dbReference type="PROSITE" id="PS00022">
    <property type="entry name" value="EGF_1"/>
    <property type="match status" value="2"/>
</dbReference>
<dbReference type="SUPFAM" id="SSF49854">
    <property type="entry name" value="Spermadhesin, CUB domain"/>
    <property type="match status" value="1"/>
</dbReference>
<evidence type="ECO:0000313" key="12">
    <source>
        <dbReference type="WBParaSite" id="ALUE_0000275601-mRNA-1"/>
    </source>
</evidence>
<dbReference type="GO" id="GO:0016020">
    <property type="term" value="C:membrane"/>
    <property type="evidence" value="ECO:0007669"/>
    <property type="project" value="UniProtKB-SubCell"/>
</dbReference>
<dbReference type="Pfam" id="PF24972">
    <property type="entry name" value="GBD_ATRN"/>
    <property type="match status" value="1"/>
</dbReference>
<evidence type="ECO:0000256" key="9">
    <source>
        <dbReference type="SAM" id="Phobius"/>
    </source>
</evidence>
<evidence type="ECO:0000256" key="2">
    <source>
        <dbReference type="ARBA" id="ARBA00022441"/>
    </source>
</evidence>
<dbReference type="SMART" id="SM00042">
    <property type="entry name" value="CUB"/>
    <property type="match status" value="1"/>
</dbReference>
<keyword evidence="2" id="KW-0880">Kelch repeat</keyword>
<keyword evidence="11" id="KW-1185">Reference proteome</keyword>
<evidence type="ECO:0000256" key="3">
    <source>
        <dbReference type="ARBA" id="ARBA00022536"/>
    </source>
</evidence>
<dbReference type="Gene3D" id="2.10.25.10">
    <property type="entry name" value="Laminin"/>
    <property type="match status" value="1"/>
</dbReference>
<keyword evidence="5 9" id="KW-0472">Membrane</keyword>
<evidence type="ECO:0000256" key="6">
    <source>
        <dbReference type="ARBA" id="ARBA00023157"/>
    </source>
</evidence>
<dbReference type="SUPFAM" id="SSF50965">
    <property type="entry name" value="Galactose oxidase, central domain"/>
    <property type="match status" value="1"/>
</dbReference>
<evidence type="ECO:0000256" key="5">
    <source>
        <dbReference type="ARBA" id="ARBA00023136"/>
    </source>
</evidence>
<keyword evidence="9" id="KW-1133">Transmembrane helix</keyword>
<dbReference type="WBParaSite" id="ALUE_0000275601-mRNA-1">
    <property type="protein sequence ID" value="ALUE_0000275601-mRNA-1"/>
    <property type="gene ID" value="ALUE_0000275601"/>
</dbReference>
<keyword evidence="9" id="KW-0812">Transmembrane</keyword>
<dbReference type="InterPro" id="IPR051568">
    <property type="entry name" value="LZTR1/Attractin"/>
</dbReference>
<feature type="transmembrane region" description="Helical" evidence="9">
    <location>
        <begin position="1401"/>
        <end position="1425"/>
    </location>
</feature>
<keyword evidence="3" id="KW-0245">EGF-like domain</keyword>
<organism evidence="11 12">
    <name type="scientific">Ascaris lumbricoides</name>
    <name type="common">Giant roundworm</name>
    <dbReference type="NCBI Taxonomy" id="6252"/>
    <lineage>
        <taxon>Eukaryota</taxon>
        <taxon>Metazoa</taxon>
        <taxon>Ecdysozoa</taxon>
        <taxon>Nematoda</taxon>
        <taxon>Chromadorea</taxon>
        <taxon>Rhabditida</taxon>
        <taxon>Spirurina</taxon>
        <taxon>Ascaridomorpha</taxon>
        <taxon>Ascaridoidea</taxon>
        <taxon>Ascarididae</taxon>
        <taxon>Ascaris</taxon>
    </lineage>
</organism>
<dbReference type="Gene3D" id="2.60.120.290">
    <property type="entry name" value="Spermadhesin, CUB domain"/>
    <property type="match status" value="1"/>
</dbReference>
<dbReference type="PANTHER" id="PTHR46376">
    <property type="entry name" value="LEUCINE-ZIPPER-LIKE TRANSCRIPTIONAL REGULATOR 1"/>
    <property type="match status" value="1"/>
</dbReference>
<dbReference type="InterPro" id="IPR000859">
    <property type="entry name" value="CUB_dom"/>
</dbReference>
<dbReference type="InterPro" id="IPR035914">
    <property type="entry name" value="Sperma_CUB_dom_sf"/>
</dbReference>
<dbReference type="Proteomes" id="UP000036681">
    <property type="component" value="Unplaced"/>
</dbReference>
<dbReference type="PROSITE" id="PS01186">
    <property type="entry name" value="EGF_2"/>
    <property type="match status" value="1"/>
</dbReference>
<evidence type="ECO:0000313" key="11">
    <source>
        <dbReference type="Proteomes" id="UP000036681"/>
    </source>
</evidence>
<accession>A0A9J2NYY4</accession>
<dbReference type="InterPro" id="IPR016201">
    <property type="entry name" value="PSI"/>
</dbReference>
<evidence type="ECO:0000256" key="1">
    <source>
        <dbReference type="ARBA" id="ARBA00004370"/>
    </source>
</evidence>
<dbReference type="Pfam" id="PF01437">
    <property type="entry name" value="PSI"/>
    <property type="match status" value="1"/>
</dbReference>
<dbReference type="Pfam" id="PF00431">
    <property type="entry name" value="CUB"/>
    <property type="match status" value="1"/>
</dbReference>